<dbReference type="Gene3D" id="2.120.10.30">
    <property type="entry name" value="TolB, C-terminal domain"/>
    <property type="match status" value="1"/>
</dbReference>
<dbReference type="GO" id="GO:0009055">
    <property type="term" value="F:electron transfer activity"/>
    <property type="evidence" value="ECO:0007669"/>
    <property type="project" value="InterPro"/>
</dbReference>
<dbReference type="InterPro" id="IPR011041">
    <property type="entry name" value="Quinoprot_gluc/sorb_DH_b-prop"/>
</dbReference>
<evidence type="ECO:0000313" key="7">
    <source>
        <dbReference type="Proteomes" id="UP000323930"/>
    </source>
</evidence>
<keyword evidence="2 4" id="KW-0479">Metal-binding</keyword>
<dbReference type="SUPFAM" id="SSF50952">
    <property type="entry name" value="Soluble quinoprotein glucose dehydrogenase"/>
    <property type="match status" value="1"/>
</dbReference>
<dbReference type="InterPro" id="IPR016024">
    <property type="entry name" value="ARM-type_fold"/>
</dbReference>
<dbReference type="Pfam" id="PF00034">
    <property type="entry name" value="Cytochrom_C"/>
    <property type="match status" value="1"/>
</dbReference>
<dbReference type="SUPFAM" id="SSF46626">
    <property type="entry name" value="Cytochrome c"/>
    <property type="match status" value="1"/>
</dbReference>
<dbReference type="Gene3D" id="1.10.760.10">
    <property type="entry name" value="Cytochrome c-like domain"/>
    <property type="match status" value="1"/>
</dbReference>
<proteinExistence type="predicted"/>
<dbReference type="PANTHER" id="PTHR33546">
    <property type="entry name" value="LARGE, MULTIFUNCTIONAL SECRETED PROTEIN-RELATED"/>
    <property type="match status" value="1"/>
</dbReference>
<reference evidence="6 7" key="1">
    <citation type="submission" date="2019-08" db="EMBL/GenBank/DDBJ databases">
        <title>Seonamhaeicola sediminis sp. nov., isolated from marine sediment.</title>
        <authorList>
            <person name="Cao W.R."/>
        </authorList>
    </citation>
    <scope>NUCLEOTIDE SEQUENCE [LARGE SCALE GENOMIC DNA]</scope>
    <source>
        <strain evidence="6 7">B011</strain>
    </source>
</reference>
<dbReference type="InterPro" id="IPR011042">
    <property type="entry name" value="6-blade_b-propeller_TolB-like"/>
</dbReference>
<dbReference type="InterPro" id="IPR011989">
    <property type="entry name" value="ARM-like"/>
</dbReference>
<protein>
    <submittedName>
        <fullName evidence="6">C-type cytochrome</fullName>
    </submittedName>
</protein>
<accession>A0A5D0IJZ1</accession>
<name>A0A5D0IJZ1_9FLAO</name>
<dbReference type="EMBL" id="VSDQ01000409">
    <property type="protein sequence ID" value="TYA84095.1"/>
    <property type="molecule type" value="Genomic_DNA"/>
</dbReference>
<dbReference type="GO" id="GO:0020037">
    <property type="term" value="F:heme binding"/>
    <property type="evidence" value="ECO:0007669"/>
    <property type="project" value="InterPro"/>
</dbReference>
<dbReference type="PROSITE" id="PS51007">
    <property type="entry name" value="CYTC"/>
    <property type="match status" value="1"/>
</dbReference>
<keyword evidence="1 4" id="KW-0349">Heme</keyword>
<dbReference type="Pfam" id="PF23500">
    <property type="entry name" value="DUF7133"/>
    <property type="match status" value="1"/>
</dbReference>
<comment type="caution">
    <text evidence="6">The sequence shown here is derived from an EMBL/GenBank/DDBJ whole genome shotgun (WGS) entry which is preliminary data.</text>
</comment>
<evidence type="ECO:0000256" key="2">
    <source>
        <dbReference type="ARBA" id="ARBA00022723"/>
    </source>
</evidence>
<dbReference type="GO" id="GO:0046872">
    <property type="term" value="F:metal ion binding"/>
    <property type="evidence" value="ECO:0007669"/>
    <property type="project" value="UniProtKB-KW"/>
</dbReference>
<gene>
    <name evidence="6" type="ORF">FUA24_05430</name>
</gene>
<dbReference type="InterPro" id="IPR055557">
    <property type="entry name" value="DUF7133"/>
</dbReference>
<dbReference type="OrthoDB" id="9808161at2"/>
<feature type="domain" description="Cytochrome c" evidence="5">
    <location>
        <begin position="625"/>
        <end position="720"/>
    </location>
</feature>
<evidence type="ECO:0000259" key="5">
    <source>
        <dbReference type="PROSITE" id="PS51007"/>
    </source>
</evidence>
<dbReference type="PANTHER" id="PTHR33546:SF1">
    <property type="entry name" value="LARGE, MULTIFUNCTIONAL SECRETED PROTEIN"/>
    <property type="match status" value="1"/>
</dbReference>
<dbReference type="SUPFAM" id="SSF48371">
    <property type="entry name" value="ARM repeat"/>
    <property type="match status" value="1"/>
</dbReference>
<keyword evidence="3 4" id="KW-0408">Iron</keyword>
<dbReference type="InterPro" id="IPR009056">
    <property type="entry name" value="Cyt_c-like_dom"/>
</dbReference>
<dbReference type="AlphaFoldDB" id="A0A5D0IJZ1"/>
<dbReference type="RefSeq" id="WP_148540355.1">
    <property type="nucleotide sequence ID" value="NZ_VSDQ01000409.1"/>
</dbReference>
<evidence type="ECO:0000313" key="6">
    <source>
        <dbReference type="EMBL" id="TYA84095.1"/>
    </source>
</evidence>
<dbReference type="Proteomes" id="UP000323930">
    <property type="component" value="Unassembled WGS sequence"/>
</dbReference>
<evidence type="ECO:0000256" key="4">
    <source>
        <dbReference type="PROSITE-ProRule" id="PRU00433"/>
    </source>
</evidence>
<sequence>MRLNNFHAHFVKVLFLGFVVINFFNLSCKPKEFEEPFIALDDYHVEEGFNLEVVASEPFIEAPVAMDFDNKGRMWVVEMKGYMRTLSGAGDDLPNGTISILEDLDNDGVTDHAKVFLDSLILPRAIAHVYGGLLYAEPPNLWFVDIENDKPKNRVLVDSLYSDGGNVEHQPNGLLMHIDNWIYNAKSNFRYQRKQNKWIKEPTSFRGQWGISKDNFGRLYYNTNSVQLLGDYVLPNTLIENKFYRPKAGLNKKLTPTQRVYPLHATSVNRGYVKGVLDADSMLVNVTSACGPLIYRGDTFPSEFNENAFVCAPEANIVKRNILSFEADKVTGHQAKANQEFIAATEEGFRPVNLNNGPDGNLFVVDMHRGIIQDKAFMTPYLYDALERKKMDTLIGMGRILKVTRNGVTKVSQSIDLDALNTTELVELLKDNNGWLRDRGQQLLIQRDDKKSISKLKELLKTSQKEVTQMHVLHTLNGLNTLTFEDIKALLLNSGNTKTKCHALVLAQEFATKENVSIFKTVLEHLIKENNPEVDLYVLSSLQNWMQLDTSSFFPLVYQLSSKYKEKKLYQEALVSSLGGLELDYLAFLKDKETLVLKPILDNVVLNRKNKKQNYIYTRKTNGTDSRTAGYKIYKNICATCHGIDGEGIESLAPPLLKSDYITENSEKRLALVLLHGLSGPVHVNGKRYELNTTMPGLANNADFTDKDILDIIRYLKSAFAGTTEKITIDELKMLRNLKPKDGTVFTEKELHELTQ</sequence>
<dbReference type="Gene3D" id="1.25.10.10">
    <property type="entry name" value="Leucine-rich Repeat Variant"/>
    <property type="match status" value="1"/>
</dbReference>
<organism evidence="6 7">
    <name type="scientific">Seonamhaeicola marinus</name>
    <dbReference type="NCBI Taxonomy" id="1912246"/>
    <lineage>
        <taxon>Bacteria</taxon>
        <taxon>Pseudomonadati</taxon>
        <taxon>Bacteroidota</taxon>
        <taxon>Flavobacteriia</taxon>
        <taxon>Flavobacteriales</taxon>
        <taxon>Flavobacteriaceae</taxon>
    </lineage>
</organism>
<dbReference type="InterPro" id="IPR036909">
    <property type="entry name" value="Cyt_c-like_dom_sf"/>
</dbReference>
<evidence type="ECO:0000256" key="3">
    <source>
        <dbReference type="ARBA" id="ARBA00023004"/>
    </source>
</evidence>
<keyword evidence="7" id="KW-1185">Reference proteome</keyword>
<evidence type="ECO:0000256" key="1">
    <source>
        <dbReference type="ARBA" id="ARBA00022617"/>
    </source>
</evidence>